<feature type="domain" description="EF-hand" evidence="2">
    <location>
        <begin position="85"/>
        <end position="112"/>
    </location>
</feature>
<keyword evidence="1" id="KW-0472">Membrane</keyword>
<feature type="transmembrane region" description="Helical" evidence="1">
    <location>
        <begin position="430"/>
        <end position="450"/>
    </location>
</feature>
<evidence type="ECO:0000313" key="3">
    <source>
        <dbReference type="EMBL" id="ESL12189.1"/>
    </source>
</evidence>
<keyword evidence="4" id="KW-1185">Reference proteome</keyword>
<dbReference type="InterPro" id="IPR018247">
    <property type="entry name" value="EF_Hand_1_Ca_BS"/>
</dbReference>
<evidence type="ECO:0000256" key="1">
    <source>
        <dbReference type="SAM" id="Phobius"/>
    </source>
</evidence>
<keyword evidence="1" id="KW-0812">Transmembrane</keyword>
<dbReference type="EMBL" id="AUPL01000048">
    <property type="protein sequence ID" value="ESL12189.1"/>
    <property type="molecule type" value="Genomic_DNA"/>
</dbReference>
<dbReference type="InterPro" id="IPR002048">
    <property type="entry name" value="EF_hand_dom"/>
</dbReference>
<feature type="transmembrane region" description="Helical" evidence="1">
    <location>
        <begin position="308"/>
        <end position="335"/>
    </location>
</feature>
<comment type="caution">
    <text evidence="3">The sequence shown here is derived from an EMBL/GenBank/DDBJ whole genome shotgun (WGS) entry which is preliminary data.</text>
</comment>
<gene>
    <name evidence="3" type="ORF">TRSC58_00048</name>
</gene>
<sequence>MGKETEAIFWPMERTEAILANEREEINLLREPLRVLRLSLVMCVKYITRYVTAHLTPSVLQVAVPALLLITAMSLFWVDSPAGHAFVALDADKDGFVSPEDLEVYYTRVLGHSTGIAQQAQATFPNNASRLNKAQFVGWWEEGQGDVLRRDAFFSQGTWREVEYLLADAIWWLVLGILSSVGLGTGMHSGLLFLFPHIYLACSSADYCGNTSYWTYPVNRFYGPRDRTFMCVTPHSGASVPSTLSRLLKVVPACVLWGAGTAIGEIPPYALSYAAARQGKRHAELDEVSKYDVLNRMKIWTLDKIQRYGFWAILLLAAWPNMAFDLCGMACGHFLMPFWTFFGATFIGKALIKVNMQAVFFVLLFSGDNIERIIRLAGGAVGKFLVLPAWISPKSTKEIVEMSIVPILKARETIAARARGTEKKDLEEEGGSLVMMLMHWFVVAAVAWFAKSIIEAFAQSEQEERDALTLEHVKKMSSHRRTRDAIEEEELRHLIALARASEGRTSLSPVESTFMALFAIAAVVGLVLGFYPAFVLGLSLFVHSIMCALCSNASIDRWTFCCVRLTLAAAALFALYTQ</sequence>
<dbReference type="Proteomes" id="UP000031737">
    <property type="component" value="Unassembled WGS sequence"/>
</dbReference>
<evidence type="ECO:0000313" key="4">
    <source>
        <dbReference type="Proteomes" id="UP000031737"/>
    </source>
</evidence>
<feature type="transmembrane region" description="Helical" evidence="1">
    <location>
        <begin position="514"/>
        <end position="545"/>
    </location>
</feature>
<dbReference type="AlphaFoldDB" id="A0A061JBA0"/>
<reference evidence="3 4" key="1">
    <citation type="submission" date="2013-07" db="EMBL/GenBank/DDBJ databases">
        <authorList>
            <person name="Stoco P.H."/>
            <person name="Wagner G."/>
            <person name="Gerber A."/>
            <person name="Zaha A."/>
            <person name="Thompson C."/>
            <person name="Bartholomeu D.C."/>
            <person name="Luckemeyer D.D."/>
            <person name="Bahia D."/>
            <person name="Loreto E."/>
            <person name="Prestes E.B."/>
            <person name="Lima F.M."/>
            <person name="Rodrigues-Luiz G."/>
            <person name="Vallejo G.A."/>
            <person name="Filho J.F."/>
            <person name="Monteiro K.M."/>
            <person name="Tyler K.M."/>
            <person name="de Almeida L.G."/>
            <person name="Ortiz M.F."/>
            <person name="Siervo M.A."/>
            <person name="de Moraes M.H."/>
            <person name="Cunha O.L."/>
            <person name="Mendonca-Neto R."/>
            <person name="Silva R."/>
            <person name="Teixeira S.M."/>
            <person name="Murta S.M."/>
            <person name="Sincero T.C."/>
            <person name="Mendes T.A."/>
            <person name="Urmenyi T.P."/>
            <person name="Silva V.G."/>
            <person name="da Rocha W.D."/>
            <person name="Andersson B."/>
            <person name="Romanha A.J."/>
            <person name="Steindel M."/>
            <person name="de Vasconcelos A.T."/>
            <person name="Grisard E.C."/>
        </authorList>
    </citation>
    <scope>NUCLEOTIDE SEQUENCE [LARGE SCALE GENOMIC DNA]</scope>
    <source>
        <strain evidence="3 4">SC58</strain>
    </source>
</reference>
<feature type="transmembrane region" description="Helical" evidence="1">
    <location>
        <begin position="169"/>
        <end position="195"/>
    </location>
</feature>
<proteinExistence type="predicted"/>
<feature type="transmembrane region" description="Helical" evidence="1">
    <location>
        <begin position="557"/>
        <end position="576"/>
    </location>
</feature>
<dbReference type="GO" id="GO:0005509">
    <property type="term" value="F:calcium ion binding"/>
    <property type="evidence" value="ECO:0007669"/>
    <property type="project" value="InterPro"/>
</dbReference>
<keyword evidence="1" id="KW-1133">Transmembrane helix</keyword>
<dbReference type="Pfam" id="PF09335">
    <property type="entry name" value="VTT_dom"/>
    <property type="match status" value="1"/>
</dbReference>
<dbReference type="PROSITE" id="PS50222">
    <property type="entry name" value="EF_HAND_2"/>
    <property type="match status" value="1"/>
</dbReference>
<name>A0A061JBA0_TRYRA</name>
<feature type="transmembrane region" description="Helical" evidence="1">
    <location>
        <begin position="59"/>
        <end position="78"/>
    </location>
</feature>
<dbReference type="InterPro" id="IPR032816">
    <property type="entry name" value="VTT_dom"/>
</dbReference>
<dbReference type="PROSITE" id="PS00018">
    <property type="entry name" value="EF_HAND_1"/>
    <property type="match status" value="1"/>
</dbReference>
<dbReference type="OrthoDB" id="2016540at2759"/>
<organism evidence="3 4">
    <name type="scientific">Trypanosoma rangeli SC58</name>
    <dbReference type="NCBI Taxonomy" id="429131"/>
    <lineage>
        <taxon>Eukaryota</taxon>
        <taxon>Discoba</taxon>
        <taxon>Euglenozoa</taxon>
        <taxon>Kinetoplastea</taxon>
        <taxon>Metakinetoplastina</taxon>
        <taxon>Trypanosomatida</taxon>
        <taxon>Trypanosomatidae</taxon>
        <taxon>Trypanosoma</taxon>
        <taxon>Herpetosoma</taxon>
    </lineage>
</organism>
<protein>
    <recommendedName>
        <fullName evidence="2">EF-hand domain-containing protein</fullName>
    </recommendedName>
</protein>
<feature type="transmembrane region" description="Helical" evidence="1">
    <location>
        <begin position="341"/>
        <end position="366"/>
    </location>
</feature>
<evidence type="ECO:0000259" key="2">
    <source>
        <dbReference type="PROSITE" id="PS50222"/>
    </source>
</evidence>
<dbReference type="VEuPathDB" id="TriTrypDB:TRSC58_00048"/>
<accession>A0A061JBA0</accession>